<gene>
    <name evidence="2" type="ORF">NEMBOFW57_008747</name>
</gene>
<keyword evidence="3" id="KW-1185">Reference proteome</keyword>
<proteinExistence type="predicted"/>
<evidence type="ECO:0000256" key="1">
    <source>
        <dbReference type="SAM" id="SignalP"/>
    </source>
</evidence>
<keyword evidence="1" id="KW-0732">Signal</keyword>
<organism evidence="2 3">
    <name type="scientific">Staphylotrichum longicolle</name>
    <dbReference type="NCBI Taxonomy" id="669026"/>
    <lineage>
        <taxon>Eukaryota</taxon>
        <taxon>Fungi</taxon>
        <taxon>Dikarya</taxon>
        <taxon>Ascomycota</taxon>
        <taxon>Pezizomycotina</taxon>
        <taxon>Sordariomycetes</taxon>
        <taxon>Sordariomycetidae</taxon>
        <taxon>Sordariales</taxon>
        <taxon>Chaetomiaceae</taxon>
        <taxon>Staphylotrichum</taxon>
    </lineage>
</organism>
<dbReference type="AlphaFoldDB" id="A0AAD4ERU3"/>
<sequence>MRFSFLTALAALGAVATAQITSTVVVTNINTLTVKSQNLIEPAKQLSILNAPQLLLGLGPWPKVIFGFGDIVATATGYITAMGAAPKIKFWGTEATAIADAFRLFVKVHQQLLDIIIGKGGFLTQIPFVGPPIAAVLRSIEGVVDSIAFGIIDLVDDTVGAIMRTEYSGLQVKIGVAVKTYA</sequence>
<feature type="signal peptide" evidence="1">
    <location>
        <begin position="1"/>
        <end position="18"/>
    </location>
</feature>
<evidence type="ECO:0000313" key="3">
    <source>
        <dbReference type="Proteomes" id="UP001197093"/>
    </source>
</evidence>
<dbReference type="Proteomes" id="UP001197093">
    <property type="component" value="Unassembled WGS sequence"/>
</dbReference>
<feature type="chain" id="PRO_5042255403" evidence="1">
    <location>
        <begin position="19"/>
        <end position="182"/>
    </location>
</feature>
<accession>A0AAD4ERU3</accession>
<evidence type="ECO:0000313" key="2">
    <source>
        <dbReference type="EMBL" id="KAG7286437.1"/>
    </source>
</evidence>
<dbReference type="Pfam" id="PF17615">
    <property type="entry name" value="C166"/>
    <property type="match status" value="1"/>
</dbReference>
<name>A0AAD4ERU3_9PEZI</name>
<reference evidence="2" key="1">
    <citation type="submission" date="2023-02" db="EMBL/GenBank/DDBJ databases">
        <authorList>
            <person name="Palmer J.M."/>
        </authorList>
    </citation>
    <scope>NUCLEOTIDE SEQUENCE</scope>
    <source>
        <strain evidence="2">FW57</strain>
    </source>
</reference>
<dbReference type="EMBL" id="JAHCVI010000004">
    <property type="protein sequence ID" value="KAG7286437.1"/>
    <property type="molecule type" value="Genomic_DNA"/>
</dbReference>
<comment type="caution">
    <text evidence="2">The sequence shown here is derived from an EMBL/GenBank/DDBJ whole genome shotgun (WGS) entry which is preliminary data.</text>
</comment>
<protein>
    <submittedName>
        <fullName evidence="2">Uncharacterized protein</fullName>
    </submittedName>
</protein>